<protein>
    <submittedName>
        <fullName evidence="2">Uncharacterized protein</fullName>
    </submittedName>
</protein>
<reference evidence="3" key="2">
    <citation type="journal article" date="2017" name="Nat. Plants">
        <title>The Aegilops tauschii genome reveals multiple impacts of transposons.</title>
        <authorList>
            <person name="Zhao G."/>
            <person name="Zou C."/>
            <person name="Li K."/>
            <person name="Wang K."/>
            <person name="Li T."/>
            <person name="Gao L."/>
            <person name="Zhang X."/>
            <person name="Wang H."/>
            <person name="Yang Z."/>
            <person name="Liu X."/>
            <person name="Jiang W."/>
            <person name="Mao L."/>
            <person name="Kong X."/>
            <person name="Jiao Y."/>
            <person name="Jia J."/>
        </authorList>
    </citation>
    <scope>NUCLEOTIDE SEQUENCE [LARGE SCALE GENOMIC DNA]</scope>
    <source>
        <strain evidence="3">cv. AL8/78</strain>
    </source>
</reference>
<evidence type="ECO:0000313" key="3">
    <source>
        <dbReference type="Proteomes" id="UP000015105"/>
    </source>
</evidence>
<reference evidence="2" key="5">
    <citation type="journal article" date="2021" name="G3 (Bethesda)">
        <title>Aegilops tauschii genome assembly Aet v5.0 features greater sequence contiguity and improved annotation.</title>
        <authorList>
            <person name="Wang L."/>
            <person name="Zhu T."/>
            <person name="Rodriguez J.C."/>
            <person name="Deal K.R."/>
            <person name="Dubcovsky J."/>
            <person name="McGuire P.E."/>
            <person name="Lux T."/>
            <person name="Spannagl M."/>
            <person name="Mayer K.F.X."/>
            <person name="Baldrich P."/>
            <person name="Meyers B.C."/>
            <person name="Huo N."/>
            <person name="Gu Y.Q."/>
            <person name="Zhou H."/>
            <person name="Devos K.M."/>
            <person name="Bennetzen J.L."/>
            <person name="Unver T."/>
            <person name="Budak H."/>
            <person name="Gulick P.J."/>
            <person name="Galiba G."/>
            <person name="Kalapos B."/>
            <person name="Nelson D.R."/>
            <person name="Li P."/>
            <person name="You F.M."/>
            <person name="Luo M.C."/>
            <person name="Dvorak J."/>
        </authorList>
    </citation>
    <scope>NUCLEOTIDE SEQUENCE [LARGE SCALE GENOMIC DNA]</scope>
    <source>
        <strain evidence="2">cv. AL8/78</strain>
    </source>
</reference>
<keyword evidence="3" id="KW-1185">Reference proteome</keyword>
<reference evidence="3" key="1">
    <citation type="journal article" date="2014" name="Science">
        <title>Ancient hybridizations among the ancestral genomes of bread wheat.</title>
        <authorList>
            <consortium name="International Wheat Genome Sequencing Consortium,"/>
            <person name="Marcussen T."/>
            <person name="Sandve S.R."/>
            <person name="Heier L."/>
            <person name="Spannagl M."/>
            <person name="Pfeifer M."/>
            <person name="Jakobsen K.S."/>
            <person name="Wulff B.B."/>
            <person name="Steuernagel B."/>
            <person name="Mayer K.F."/>
            <person name="Olsen O.A."/>
        </authorList>
    </citation>
    <scope>NUCLEOTIDE SEQUENCE [LARGE SCALE GENOMIC DNA]</scope>
    <source>
        <strain evidence="3">cv. AL8/78</strain>
    </source>
</reference>
<dbReference type="EnsemblPlants" id="AET4Gv20880500.5">
    <property type="protein sequence ID" value="AET4Gv20880500.5"/>
    <property type="gene ID" value="AET4Gv20880500"/>
</dbReference>
<reference evidence="2" key="3">
    <citation type="journal article" date="2017" name="Nature">
        <title>Genome sequence of the progenitor of the wheat D genome Aegilops tauschii.</title>
        <authorList>
            <person name="Luo M.C."/>
            <person name="Gu Y.Q."/>
            <person name="Puiu D."/>
            <person name="Wang H."/>
            <person name="Twardziok S.O."/>
            <person name="Deal K.R."/>
            <person name="Huo N."/>
            <person name="Zhu T."/>
            <person name="Wang L."/>
            <person name="Wang Y."/>
            <person name="McGuire P.E."/>
            <person name="Liu S."/>
            <person name="Long H."/>
            <person name="Ramasamy R.K."/>
            <person name="Rodriguez J.C."/>
            <person name="Van S.L."/>
            <person name="Yuan L."/>
            <person name="Wang Z."/>
            <person name="Xia Z."/>
            <person name="Xiao L."/>
            <person name="Anderson O.D."/>
            <person name="Ouyang S."/>
            <person name="Liang Y."/>
            <person name="Zimin A.V."/>
            <person name="Pertea G."/>
            <person name="Qi P."/>
            <person name="Bennetzen J.L."/>
            <person name="Dai X."/>
            <person name="Dawson M.W."/>
            <person name="Muller H.G."/>
            <person name="Kugler K."/>
            <person name="Rivarola-Duarte L."/>
            <person name="Spannagl M."/>
            <person name="Mayer K.F.X."/>
            <person name="Lu F.H."/>
            <person name="Bevan M.W."/>
            <person name="Leroy P."/>
            <person name="Li P."/>
            <person name="You F.M."/>
            <person name="Sun Q."/>
            <person name="Liu Z."/>
            <person name="Lyons E."/>
            <person name="Wicker T."/>
            <person name="Salzberg S.L."/>
            <person name="Devos K.M."/>
            <person name="Dvorak J."/>
        </authorList>
    </citation>
    <scope>NUCLEOTIDE SEQUENCE [LARGE SCALE GENOMIC DNA]</scope>
    <source>
        <strain evidence="2">cv. AL8/78</strain>
    </source>
</reference>
<proteinExistence type="predicted"/>
<evidence type="ECO:0000313" key="2">
    <source>
        <dbReference type="EnsemblPlants" id="AET4Gv20880500.5"/>
    </source>
</evidence>
<sequence length="57" mass="6386">RNLSTQSHGYHPTPRPPLQIRSYARPPARPPEVSTCLYIPISLWSSFRLVGRRGAGS</sequence>
<accession>A0A453JDK5</accession>
<name>A0A453JDK5_AEGTS</name>
<dbReference type="Gramene" id="AET4Gv20880500.5">
    <property type="protein sequence ID" value="AET4Gv20880500.5"/>
    <property type="gene ID" value="AET4Gv20880500"/>
</dbReference>
<feature type="region of interest" description="Disordered" evidence="1">
    <location>
        <begin position="1"/>
        <end position="27"/>
    </location>
</feature>
<reference evidence="2" key="4">
    <citation type="submission" date="2019-03" db="UniProtKB">
        <authorList>
            <consortium name="EnsemblPlants"/>
        </authorList>
    </citation>
    <scope>IDENTIFICATION</scope>
</reference>
<dbReference type="Proteomes" id="UP000015105">
    <property type="component" value="Chromosome 4D"/>
</dbReference>
<organism evidence="2 3">
    <name type="scientific">Aegilops tauschii subsp. strangulata</name>
    <name type="common">Goatgrass</name>
    <dbReference type="NCBI Taxonomy" id="200361"/>
    <lineage>
        <taxon>Eukaryota</taxon>
        <taxon>Viridiplantae</taxon>
        <taxon>Streptophyta</taxon>
        <taxon>Embryophyta</taxon>
        <taxon>Tracheophyta</taxon>
        <taxon>Spermatophyta</taxon>
        <taxon>Magnoliopsida</taxon>
        <taxon>Liliopsida</taxon>
        <taxon>Poales</taxon>
        <taxon>Poaceae</taxon>
        <taxon>BOP clade</taxon>
        <taxon>Pooideae</taxon>
        <taxon>Triticodae</taxon>
        <taxon>Triticeae</taxon>
        <taxon>Triticinae</taxon>
        <taxon>Aegilops</taxon>
    </lineage>
</organism>
<evidence type="ECO:0000256" key="1">
    <source>
        <dbReference type="SAM" id="MobiDB-lite"/>
    </source>
</evidence>
<dbReference type="AlphaFoldDB" id="A0A453JDK5"/>